<dbReference type="EMBL" id="MU167259">
    <property type="protein sequence ID" value="KAG0146596.1"/>
    <property type="molecule type" value="Genomic_DNA"/>
</dbReference>
<feature type="domain" description="Large ribosomal subunit protein mL59" evidence="1">
    <location>
        <begin position="56"/>
        <end position="262"/>
    </location>
</feature>
<evidence type="ECO:0000259" key="1">
    <source>
        <dbReference type="Pfam" id="PF18126"/>
    </source>
</evidence>
<reference evidence="2" key="1">
    <citation type="submission" date="2013-11" db="EMBL/GenBank/DDBJ databases">
        <title>Genome sequence of the fusiform rust pathogen reveals effectors for host alternation and coevolution with pine.</title>
        <authorList>
            <consortium name="DOE Joint Genome Institute"/>
            <person name="Smith K."/>
            <person name="Pendleton A."/>
            <person name="Kubisiak T."/>
            <person name="Anderson C."/>
            <person name="Salamov A."/>
            <person name="Aerts A."/>
            <person name="Riley R."/>
            <person name="Clum A."/>
            <person name="Lindquist E."/>
            <person name="Ence D."/>
            <person name="Campbell M."/>
            <person name="Kronenberg Z."/>
            <person name="Feau N."/>
            <person name="Dhillon B."/>
            <person name="Hamelin R."/>
            <person name="Burleigh J."/>
            <person name="Smith J."/>
            <person name="Yandell M."/>
            <person name="Nelson C."/>
            <person name="Grigoriev I."/>
            <person name="Davis J."/>
        </authorList>
    </citation>
    <scope>NUCLEOTIDE SEQUENCE</scope>
    <source>
        <strain evidence="2">G11</strain>
    </source>
</reference>
<name>A0A9P6NNA5_9BASI</name>
<dbReference type="PANTHER" id="PTHR28041">
    <property type="entry name" value="54S RIBOSOMAL PROTEIN L25, MITOCHONDRIAL"/>
    <property type="match status" value="1"/>
</dbReference>
<dbReference type="PANTHER" id="PTHR28041:SF1">
    <property type="entry name" value="LARGE RIBOSOMAL SUBUNIT PROTEIN ML59"/>
    <property type="match status" value="1"/>
</dbReference>
<dbReference type="GO" id="GO:0003735">
    <property type="term" value="F:structural constituent of ribosome"/>
    <property type="evidence" value="ECO:0007669"/>
    <property type="project" value="InterPro"/>
</dbReference>
<dbReference type="Pfam" id="PF18126">
    <property type="entry name" value="Mitoc_mL59"/>
    <property type="match status" value="1"/>
</dbReference>
<protein>
    <recommendedName>
        <fullName evidence="1">Large ribosomal subunit protein mL59 domain-containing protein</fullName>
    </recommendedName>
</protein>
<dbReference type="InterPro" id="IPR040922">
    <property type="entry name" value="Ribosomal_mL59_dom"/>
</dbReference>
<dbReference type="GO" id="GO:0005762">
    <property type="term" value="C:mitochondrial large ribosomal subunit"/>
    <property type="evidence" value="ECO:0007669"/>
    <property type="project" value="InterPro"/>
</dbReference>
<dbReference type="Proteomes" id="UP000886653">
    <property type="component" value="Unassembled WGS sequence"/>
</dbReference>
<proteinExistence type="predicted"/>
<accession>A0A9P6NNA5</accession>
<sequence length="277" mass="31644">MISATAPYVRLPKPNLVLKQSSQFISAHALPIQSALAKARRSKVTRTNRPKSVPSLVELLKKYPSAADSPLSTNHSPFLPSKYRAGHENAAVRPGQIRWRAPELKASARTSLCKQAFHWRLLKYILKVDEQNFTTTKNSSPPNFYKGNLSLDEYEAIKEDPVPRLINLLGGEERLKIRDKRYLGLETRPTIVARSVINPPKPTLLPTLPRYSKPTILPRFGPYEGRRKAFKGKIRERERDNKVADVRAKMEAMETRVANYRKEWKLNREKAKPALPF</sequence>
<dbReference type="AlphaFoldDB" id="A0A9P6NNA5"/>
<evidence type="ECO:0000313" key="2">
    <source>
        <dbReference type="EMBL" id="KAG0146596.1"/>
    </source>
</evidence>
<evidence type="ECO:0000313" key="3">
    <source>
        <dbReference type="Proteomes" id="UP000886653"/>
    </source>
</evidence>
<dbReference type="OrthoDB" id="2504282at2759"/>
<organism evidence="2 3">
    <name type="scientific">Cronartium quercuum f. sp. fusiforme G11</name>
    <dbReference type="NCBI Taxonomy" id="708437"/>
    <lineage>
        <taxon>Eukaryota</taxon>
        <taxon>Fungi</taxon>
        <taxon>Dikarya</taxon>
        <taxon>Basidiomycota</taxon>
        <taxon>Pucciniomycotina</taxon>
        <taxon>Pucciniomycetes</taxon>
        <taxon>Pucciniales</taxon>
        <taxon>Coleosporiaceae</taxon>
        <taxon>Cronartium</taxon>
    </lineage>
</organism>
<comment type="caution">
    <text evidence="2">The sequence shown here is derived from an EMBL/GenBank/DDBJ whole genome shotgun (WGS) entry which is preliminary data.</text>
</comment>
<dbReference type="InterPro" id="IPR037507">
    <property type="entry name" value="Ribosomal_mL59"/>
</dbReference>
<keyword evidence="3" id="KW-1185">Reference proteome</keyword>
<gene>
    <name evidence="2" type="ORF">CROQUDRAFT_657245</name>
</gene>